<evidence type="ECO:0000313" key="1">
    <source>
        <dbReference type="EMBL" id="VTR91436.1"/>
    </source>
</evidence>
<protein>
    <submittedName>
        <fullName evidence="1">Uncharacterized protein</fullName>
    </submittedName>
</protein>
<accession>A0A6P2CST2</accession>
<reference evidence="1 2" key="1">
    <citation type="submission" date="2019-05" db="EMBL/GenBank/DDBJ databases">
        <authorList>
            <consortium name="Science for Life Laboratories"/>
        </authorList>
    </citation>
    <scope>NUCLEOTIDE SEQUENCE [LARGE SCALE GENOMIC DNA]</scope>
    <source>
        <strain evidence="1">Soil9</strain>
    </source>
</reference>
<name>A0A6P2CST2_9BACT</name>
<dbReference type="EMBL" id="LR593886">
    <property type="protein sequence ID" value="VTR91436.1"/>
    <property type="molecule type" value="Genomic_DNA"/>
</dbReference>
<organism evidence="1 2">
    <name type="scientific">Gemmata massiliana</name>
    <dbReference type="NCBI Taxonomy" id="1210884"/>
    <lineage>
        <taxon>Bacteria</taxon>
        <taxon>Pseudomonadati</taxon>
        <taxon>Planctomycetota</taxon>
        <taxon>Planctomycetia</taxon>
        <taxon>Gemmatales</taxon>
        <taxon>Gemmataceae</taxon>
        <taxon>Gemmata</taxon>
    </lineage>
</organism>
<dbReference type="Proteomes" id="UP000464178">
    <property type="component" value="Chromosome"/>
</dbReference>
<dbReference type="KEGG" id="gms:SOIL9_62780"/>
<evidence type="ECO:0000313" key="2">
    <source>
        <dbReference type="Proteomes" id="UP000464178"/>
    </source>
</evidence>
<proteinExistence type="predicted"/>
<keyword evidence="2" id="KW-1185">Reference proteome</keyword>
<dbReference type="AlphaFoldDB" id="A0A6P2CST2"/>
<gene>
    <name evidence="1" type="ORF">SOIL9_62780</name>
</gene>
<dbReference type="RefSeq" id="WP_162666426.1">
    <property type="nucleotide sequence ID" value="NZ_LR593886.1"/>
</dbReference>
<sequence>MTQQAAPPKPPGSLALGFLAVFQDQTGWLGGYLVTNGWGRPLEFRLTTAVQPNRVQTALYGPTLTEYLHADVIGKTLVEKTGTKPDLIVTDSPAALALRARIEIPVIALSTPGAPPAPETVARSHTRTPGGVLLSARFASDGDLVAQLLERVDPAVDLAEPFARIREAVSEARKMGVTNRAA</sequence>